<dbReference type="RefSeq" id="WP_054519362.1">
    <property type="nucleotide sequence ID" value="NZ_CP076828.1"/>
</dbReference>
<reference evidence="5" key="1">
    <citation type="journal article" date="2016" name="Genome Announc.">
        <title>Draft Genome Sequence of Lactobacillus plantarum 2025.</title>
        <authorList>
            <person name="Karlyshev A.V."/>
            <person name="Khlebnikov V.C."/>
            <person name="Kosarev I.V."/>
            <person name="Abramov V.M."/>
        </authorList>
    </citation>
    <scope>NUCLEOTIDE SEQUENCE [LARGE SCALE GENOMIC DNA]</scope>
    <source>
        <strain evidence="5">2025</strain>
    </source>
</reference>
<keyword evidence="2" id="KW-0808">Transferase</keyword>
<sequence length="188" mass="20518">MTTIFETGAPQTIAQVLANKDARAALQAQLVATKAPATIVVAKLNIPGPIKANQTLSRVFTAGMAAWQNRLATADVSQTISADWDQPTGREQFEVVAESAAVVKRLAVQFEDQFTLGRLFDLDVLTVQDGQVKPLSRSDFDLPVRTCFICGRPAKECARSRRHSVAELQTMISQRVQEFFAKEGPTDA</sequence>
<dbReference type="EC" id="2.7.7.61" evidence="1"/>
<gene>
    <name evidence="5" type="ORF">N876_0215160</name>
</gene>
<dbReference type="AlphaFoldDB" id="A0A837NKY3"/>
<protein>
    <recommendedName>
        <fullName evidence="1">citrate lyase holo-[acyl-carrier protein] synthase</fullName>
        <ecNumber evidence="1">2.7.7.61</ecNumber>
    </recommendedName>
</protein>
<dbReference type="InterPro" id="IPR005551">
    <property type="entry name" value="CitX"/>
</dbReference>
<comment type="catalytic activity">
    <reaction evidence="4">
        <text>apo-[citrate lyase ACP] + 2'-(5''-triphospho-alpha-D-ribosyl)-3'-dephospho-CoA = holo-[citrate lyase ACP] + diphosphate</text>
        <dbReference type="Rhea" id="RHEA:16333"/>
        <dbReference type="Rhea" id="RHEA-COMP:10157"/>
        <dbReference type="Rhea" id="RHEA-COMP:10158"/>
        <dbReference type="ChEBI" id="CHEBI:29999"/>
        <dbReference type="ChEBI" id="CHEBI:33019"/>
        <dbReference type="ChEBI" id="CHEBI:61378"/>
        <dbReference type="ChEBI" id="CHEBI:82683"/>
        <dbReference type="EC" id="2.7.7.61"/>
    </reaction>
</comment>
<dbReference type="EMBL" id="AVFJ02000112">
    <property type="protein sequence ID" value="KPL56227.1"/>
    <property type="molecule type" value="Genomic_DNA"/>
</dbReference>
<dbReference type="GO" id="GO:0050519">
    <property type="term" value="F:holo-citrate lyase synthase activity"/>
    <property type="evidence" value="ECO:0007669"/>
    <property type="project" value="UniProtKB-EC"/>
</dbReference>
<proteinExistence type="predicted"/>
<evidence type="ECO:0000256" key="3">
    <source>
        <dbReference type="ARBA" id="ARBA00022695"/>
    </source>
</evidence>
<evidence type="ECO:0000313" key="5">
    <source>
        <dbReference type="EMBL" id="KPL56227.1"/>
    </source>
</evidence>
<name>A0A837NKY3_LACPN</name>
<organism evidence="5">
    <name type="scientific">Lactiplantibacillus plantarum 2025</name>
    <dbReference type="NCBI Taxonomy" id="1385856"/>
    <lineage>
        <taxon>Bacteria</taxon>
        <taxon>Bacillati</taxon>
        <taxon>Bacillota</taxon>
        <taxon>Bacilli</taxon>
        <taxon>Lactobacillales</taxon>
        <taxon>Lactobacillaceae</taxon>
        <taxon>Lactiplantibacillus</taxon>
    </lineage>
</organism>
<accession>A0A837NKY3</accession>
<evidence type="ECO:0000256" key="2">
    <source>
        <dbReference type="ARBA" id="ARBA00022679"/>
    </source>
</evidence>
<evidence type="ECO:0000256" key="1">
    <source>
        <dbReference type="ARBA" id="ARBA00012524"/>
    </source>
</evidence>
<dbReference type="Pfam" id="PF03802">
    <property type="entry name" value="CitX"/>
    <property type="match status" value="1"/>
</dbReference>
<dbReference type="GO" id="GO:0051191">
    <property type="term" value="P:prosthetic group biosynthetic process"/>
    <property type="evidence" value="ECO:0007669"/>
    <property type="project" value="InterPro"/>
</dbReference>
<keyword evidence="3" id="KW-0548">Nucleotidyltransferase</keyword>
<comment type="caution">
    <text evidence="5">The sequence shown here is derived from an EMBL/GenBank/DDBJ whole genome shotgun (WGS) entry which is preliminary data.</text>
</comment>
<dbReference type="NCBIfam" id="TIGR03124">
    <property type="entry name" value="citrate_citX"/>
    <property type="match status" value="1"/>
</dbReference>
<evidence type="ECO:0000256" key="4">
    <source>
        <dbReference type="ARBA" id="ARBA00048574"/>
    </source>
</evidence>